<keyword evidence="3" id="KW-1185">Reference proteome</keyword>
<evidence type="ECO:0000313" key="2">
    <source>
        <dbReference type="EMBL" id="KAL2608180.1"/>
    </source>
</evidence>
<evidence type="ECO:0000256" key="1">
    <source>
        <dbReference type="SAM" id="MobiDB-lite"/>
    </source>
</evidence>
<gene>
    <name evidence="2" type="ORF">R1flu_026753</name>
</gene>
<sequence length="70" mass="7382">MVSRNAMTALGLAAFAACGLTFPLFLWVNTAPIIDTSKPLPPQAVMRGPYVNTGSRDVGPDRSRPSSSTC</sequence>
<protein>
    <submittedName>
        <fullName evidence="2">Uncharacterized protein</fullName>
    </submittedName>
</protein>
<proteinExistence type="predicted"/>
<reference evidence="2 3" key="1">
    <citation type="submission" date="2024-09" db="EMBL/GenBank/DDBJ databases">
        <title>Chromosome-scale assembly of Riccia fluitans.</title>
        <authorList>
            <person name="Paukszto L."/>
            <person name="Sawicki J."/>
            <person name="Karawczyk K."/>
            <person name="Piernik-Szablinska J."/>
            <person name="Szczecinska M."/>
            <person name="Mazdziarz M."/>
        </authorList>
    </citation>
    <scope>NUCLEOTIDE SEQUENCE [LARGE SCALE GENOMIC DNA]</scope>
    <source>
        <strain evidence="2">Rf_01</strain>
        <tissue evidence="2">Aerial parts of the thallus</tissue>
    </source>
</reference>
<dbReference type="PANTHER" id="PTHR36070:SF1">
    <property type="entry name" value="OS04G0165500 PROTEIN"/>
    <property type="match status" value="1"/>
</dbReference>
<name>A0ABD1XGT5_9MARC</name>
<dbReference type="Proteomes" id="UP001605036">
    <property type="component" value="Unassembled WGS sequence"/>
</dbReference>
<dbReference type="PANTHER" id="PTHR36070">
    <property type="entry name" value="OSJNBA0019G23.7 PROTEIN"/>
    <property type="match status" value="1"/>
</dbReference>
<comment type="caution">
    <text evidence="2">The sequence shown here is derived from an EMBL/GenBank/DDBJ whole genome shotgun (WGS) entry which is preliminary data.</text>
</comment>
<organism evidence="2 3">
    <name type="scientific">Riccia fluitans</name>
    <dbReference type="NCBI Taxonomy" id="41844"/>
    <lineage>
        <taxon>Eukaryota</taxon>
        <taxon>Viridiplantae</taxon>
        <taxon>Streptophyta</taxon>
        <taxon>Embryophyta</taxon>
        <taxon>Marchantiophyta</taxon>
        <taxon>Marchantiopsida</taxon>
        <taxon>Marchantiidae</taxon>
        <taxon>Marchantiales</taxon>
        <taxon>Ricciaceae</taxon>
        <taxon>Riccia</taxon>
    </lineage>
</organism>
<evidence type="ECO:0000313" key="3">
    <source>
        <dbReference type="Proteomes" id="UP001605036"/>
    </source>
</evidence>
<dbReference type="AlphaFoldDB" id="A0ABD1XGT5"/>
<dbReference type="EMBL" id="JBHFFA010000008">
    <property type="protein sequence ID" value="KAL2608180.1"/>
    <property type="molecule type" value="Genomic_DNA"/>
</dbReference>
<feature type="region of interest" description="Disordered" evidence="1">
    <location>
        <begin position="38"/>
        <end position="70"/>
    </location>
</feature>
<accession>A0ABD1XGT5</accession>
<dbReference type="PROSITE" id="PS51257">
    <property type="entry name" value="PROKAR_LIPOPROTEIN"/>
    <property type="match status" value="1"/>
</dbReference>